<protein>
    <submittedName>
        <fullName evidence="2">Membrane protein FAM159A-like protein</fullName>
    </submittedName>
</protein>
<organism evidence="2 3">
    <name type="scientific">Leptotrombidium deliense</name>
    <dbReference type="NCBI Taxonomy" id="299467"/>
    <lineage>
        <taxon>Eukaryota</taxon>
        <taxon>Metazoa</taxon>
        <taxon>Ecdysozoa</taxon>
        <taxon>Arthropoda</taxon>
        <taxon>Chelicerata</taxon>
        <taxon>Arachnida</taxon>
        <taxon>Acari</taxon>
        <taxon>Acariformes</taxon>
        <taxon>Trombidiformes</taxon>
        <taxon>Prostigmata</taxon>
        <taxon>Anystina</taxon>
        <taxon>Parasitengona</taxon>
        <taxon>Trombiculoidea</taxon>
        <taxon>Trombiculidae</taxon>
        <taxon>Leptotrombidium</taxon>
    </lineage>
</organism>
<evidence type="ECO:0000313" key="2">
    <source>
        <dbReference type="EMBL" id="RWS24097.1"/>
    </source>
</evidence>
<comment type="caution">
    <text evidence="2">The sequence shown here is derived from an EMBL/GenBank/DDBJ whole genome shotgun (WGS) entry which is preliminary data.</text>
</comment>
<reference evidence="2 3" key="1">
    <citation type="journal article" date="2018" name="Gigascience">
        <title>Genomes of trombidid mites reveal novel predicted allergens and laterally-transferred genes associated with secondary metabolism.</title>
        <authorList>
            <person name="Dong X."/>
            <person name="Chaisiri K."/>
            <person name="Xia D."/>
            <person name="Armstrong S.D."/>
            <person name="Fang Y."/>
            <person name="Donnelly M.J."/>
            <person name="Kadowaki T."/>
            <person name="McGarry J.W."/>
            <person name="Darby A.C."/>
            <person name="Makepeace B.L."/>
        </authorList>
    </citation>
    <scope>NUCLEOTIDE SEQUENCE [LARGE SCALE GENOMIC DNA]</scope>
    <source>
        <strain evidence="2">UoL-UT</strain>
    </source>
</reference>
<dbReference type="VEuPathDB" id="VectorBase:LDEU007943"/>
<keyword evidence="3" id="KW-1185">Reference proteome</keyword>
<dbReference type="STRING" id="299467.A0A443S9A6"/>
<evidence type="ECO:0000259" key="1">
    <source>
        <dbReference type="Pfam" id="PF13908"/>
    </source>
</evidence>
<accession>A0A443S9A6</accession>
<dbReference type="Pfam" id="PF13908">
    <property type="entry name" value="Shisa_N"/>
    <property type="match status" value="1"/>
</dbReference>
<dbReference type="EMBL" id="NCKV01005384">
    <property type="protein sequence ID" value="RWS24097.1"/>
    <property type="molecule type" value="Genomic_DNA"/>
</dbReference>
<sequence length="52" mass="5971">LGVHYCPGYVDKNNTWKTGFYCSPQTKKIYCCGTPQQKYCCSVKDFGTSQHR</sequence>
<gene>
    <name evidence="2" type="ORF">B4U80_01626</name>
</gene>
<feature type="non-terminal residue" evidence="2">
    <location>
        <position position="1"/>
    </location>
</feature>
<dbReference type="Proteomes" id="UP000288716">
    <property type="component" value="Unassembled WGS sequence"/>
</dbReference>
<dbReference type="AlphaFoldDB" id="A0A443S9A6"/>
<feature type="domain" description="Shisa N-terminal" evidence="1">
    <location>
        <begin position="5"/>
        <end position="46"/>
    </location>
</feature>
<dbReference type="InterPro" id="IPR053891">
    <property type="entry name" value="Shisa_N"/>
</dbReference>
<evidence type="ECO:0000313" key="3">
    <source>
        <dbReference type="Proteomes" id="UP000288716"/>
    </source>
</evidence>
<dbReference type="OrthoDB" id="8197043at2759"/>
<name>A0A443S9A6_9ACAR</name>
<proteinExistence type="predicted"/>